<keyword evidence="4" id="KW-1185">Reference proteome</keyword>
<feature type="compositionally biased region" description="Polar residues" evidence="2">
    <location>
        <begin position="1"/>
        <end position="10"/>
    </location>
</feature>
<evidence type="ECO:0000256" key="2">
    <source>
        <dbReference type="SAM" id="MobiDB-lite"/>
    </source>
</evidence>
<evidence type="ECO:0000313" key="3">
    <source>
        <dbReference type="EMBL" id="GMR30754.1"/>
    </source>
</evidence>
<proteinExistence type="predicted"/>
<sequence length="212" mass="24044">TPTRASTSSPDGAPTRRVARAPVSSSKRLKMMVREKKNAKDDLVKTKLRKTTQFDKNKLVDEKYEGDGGMVHKMKPEELTEELYYKDGLKNVYLFDDPPTGMKVPPRDFTPLNVMQIIGGKREFVFHDSKTQKSFTTGFTDFVKYLRTPRNDRNGINNAISTEVSGTGMIDMVQAPALVRQIDFATNWPDAQKQRRVKFGEDDALFSSRTSI</sequence>
<organism evidence="3 4">
    <name type="scientific">Pristionchus mayeri</name>
    <dbReference type="NCBI Taxonomy" id="1317129"/>
    <lineage>
        <taxon>Eukaryota</taxon>
        <taxon>Metazoa</taxon>
        <taxon>Ecdysozoa</taxon>
        <taxon>Nematoda</taxon>
        <taxon>Chromadorea</taxon>
        <taxon>Rhabditida</taxon>
        <taxon>Rhabditina</taxon>
        <taxon>Diplogasteromorpha</taxon>
        <taxon>Diplogasteroidea</taxon>
        <taxon>Neodiplogasteridae</taxon>
        <taxon>Pristionchus</taxon>
    </lineage>
</organism>
<reference evidence="4" key="1">
    <citation type="submission" date="2022-10" db="EMBL/GenBank/DDBJ databases">
        <title>Genome assembly of Pristionchus species.</title>
        <authorList>
            <person name="Yoshida K."/>
            <person name="Sommer R.J."/>
        </authorList>
    </citation>
    <scope>NUCLEOTIDE SEQUENCE [LARGE SCALE GENOMIC DNA]</scope>
    <source>
        <strain evidence="4">RS5460</strain>
    </source>
</reference>
<evidence type="ECO:0000313" key="4">
    <source>
        <dbReference type="Proteomes" id="UP001328107"/>
    </source>
</evidence>
<feature type="non-terminal residue" evidence="3">
    <location>
        <position position="212"/>
    </location>
</feature>
<feature type="non-terminal residue" evidence="3">
    <location>
        <position position="1"/>
    </location>
</feature>
<dbReference type="Gene3D" id="2.60.120.650">
    <property type="entry name" value="Cupin"/>
    <property type="match status" value="1"/>
</dbReference>
<dbReference type="InterPro" id="IPR050690">
    <property type="entry name" value="JHDM1_Histone_Demethylase"/>
</dbReference>
<feature type="region of interest" description="Disordered" evidence="2">
    <location>
        <begin position="1"/>
        <end position="27"/>
    </location>
</feature>
<dbReference type="GO" id="GO:0046872">
    <property type="term" value="F:metal ion binding"/>
    <property type="evidence" value="ECO:0007669"/>
    <property type="project" value="UniProtKB-KW"/>
</dbReference>
<dbReference type="PANTHER" id="PTHR23123">
    <property type="entry name" value="PHD/F-BOX CONTAINING PROTEIN"/>
    <property type="match status" value="1"/>
</dbReference>
<dbReference type="Proteomes" id="UP001328107">
    <property type="component" value="Unassembled WGS sequence"/>
</dbReference>
<keyword evidence="1" id="KW-0479">Metal-binding</keyword>
<accession>A0AAN5C6H8</accession>
<dbReference type="AlphaFoldDB" id="A0AAN5C6H8"/>
<comment type="caution">
    <text evidence="3">The sequence shown here is derived from an EMBL/GenBank/DDBJ whole genome shotgun (WGS) entry which is preliminary data.</text>
</comment>
<name>A0AAN5C6H8_9BILA</name>
<evidence type="ECO:0000256" key="1">
    <source>
        <dbReference type="ARBA" id="ARBA00022723"/>
    </source>
</evidence>
<protein>
    <submittedName>
        <fullName evidence="3">Uncharacterized protein</fullName>
    </submittedName>
</protein>
<gene>
    <name evidence="3" type="ORF">PMAYCL1PPCAC_00949</name>
</gene>
<dbReference type="EMBL" id="BTRK01000001">
    <property type="protein sequence ID" value="GMR30754.1"/>
    <property type="molecule type" value="Genomic_DNA"/>
</dbReference>